<proteinExistence type="predicted"/>
<evidence type="ECO:0000313" key="3">
    <source>
        <dbReference type="Proteomes" id="UP001203410"/>
    </source>
</evidence>
<name>A0ABT0RTE2_9SPHN</name>
<gene>
    <name evidence="2" type="ORF">LZ496_04165</name>
</gene>
<reference evidence="2 3" key="1">
    <citation type="submission" date="2022-05" db="EMBL/GenBank/DDBJ databases">
        <authorList>
            <person name="Jo J.-H."/>
            <person name="Im W.-T."/>
        </authorList>
    </citation>
    <scope>NUCLEOTIDE SEQUENCE [LARGE SCALE GENOMIC DNA]</scope>
    <source>
        <strain evidence="2 3">NSE70-1</strain>
    </source>
</reference>
<keyword evidence="1" id="KW-0472">Membrane</keyword>
<keyword evidence="1" id="KW-1133">Transmembrane helix</keyword>
<evidence type="ECO:0008006" key="4">
    <source>
        <dbReference type="Google" id="ProtNLM"/>
    </source>
</evidence>
<protein>
    <recommendedName>
        <fullName evidence="4">5-bromo-4-chloroindolyl phosphate hydrolysis protein</fullName>
    </recommendedName>
</protein>
<keyword evidence="3" id="KW-1185">Reference proteome</keyword>
<feature type="transmembrane region" description="Helical" evidence="1">
    <location>
        <begin position="72"/>
        <end position="90"/>
    </location>
</feature>
<organism evidence="2 3">
    <name type="scientific">Sphingomonas caseinilyticus</name>
    <dbReference type="NCBI Taxonomy" id="2908205"/>
    <lineage>
        <taxon>Bacteria</taxon>
        <taxon>Pseudomonadati</taxon>
        <taxon>Pseudomonadota</taxon>
        <taxon>Alphaproteobacteria</taxon>
        <taxon>Sphingomonadales</taxon>
        <taxon>Sphingomonadaceae</taxon>
        <taxon>Sphingomonas</taxon>
    </lineage>
</organism>
<dbReference type="RefSeq" id="WP_249903327.1">
    <property type="nucleotide sequence ID" value="NZ_JAMGBA010000001.1"/>
</dbReference>
<sequence>MIPDKTSKAIDHANAIFARLDERDGAVRDAARRERDRLNAGLGQAVLRAGIAVGVISLATIGIGLIVPIGMFGFLAAVGLAIGVAAVLLFSSGREIAAPNVTPDLPNAQMVQRFDSYLFRARRALPAPAQAELDQLSAQLPSLRQTLERIPDLDPNAQDARRLMSVHLPNLIDRYLHVPSNYRGQLDGEGISVDERLVEALSAGRVALKDISEKLARNDMAAFETQGRFIQSRYSEKTLDD</sequence>
<accession>A0ABT0RTE2</accession>
<feature type="transmembrane region" description="Helical" evidence="1">
    <location>
        <begin position="45"/>
        <end position="66"/>
    </location>
</feature>
<comment type="caution">
    <text evidence="2">The sequence shown here is derived from an EMBL/GenBank/DDBJ whole genome shotgun (WGS) entry which is preliminary data.</text>
</comment>
<evidence type="ECO:0000313" key="2">
    <source>
        <dbReference type="EMBL" id="MCL6697980.1"/>
    </source>
</evidence>
<dbReference type="Proteomes" id="UP001203410">
    <property type="component" value="Unassembled WGS sequence"/>
</dbReference>
<keyword evidence="1" id="KW-0812">Transmembrane</keyword>
<evidence type="ECO:0000256" key="1">
    <source>
        <dbReference type="SAM" id="Phobius"/>
    </source>
</evidence>
<dbReference type="EMBL" id="JAMGBA010000001">
    <property type="protein sequence ID" value="MCL6697980.1"/>
    <property type="molecule type" value="Genomic_DNA"/>
</dbReference>